<organism evidence="1 2">
    <name type="scientific">Candidatus Scalindua rubra</name>
    <dbReference type="NCBI Taxonomy" id="1872076"/>
    <lineage>
        <taxon>Bacteria</taxon>
        <taxon>Pseudomonadati</taxon>
        <taxon>Planctomycetota</taxon>
        <taxon>Candidatus Brocadiia</taxon>
        <taxon>Candidatus Brocadiales</taxon>
        <taxon>Candidatus Scalinduaceae</taxon>
        <taxon>Candidatus Scalindua</taxon>
    </lineage>
</organism>
<proteinExistence type="predicted"/>
<sequence>MHTPNGAAKTIRAVRYRRCLVRDNSDIEKELKYLQQNQRRMNYFEYKQKNLPIGSGVVEAACKNLIGSRLKKSGMSWSKEGGQNVLNLRALILSNRWEKFWNYFLRVHFPANST</sequence>
<evidence type="ECO:0000313" key="2">
    <source>
        <dbReference type="Proteomes" id="UP000094056"/>
    </source>
</evidence>
<dbReference type="Proteomes" id="UP000094056">
    <property type="component" value="Unassembled WGS sequence"/>
</dbReference>
<reference evidence="1 2" key="1">
    <citation type="submission" date="2016-07" db="EMBL/GenBank/DDBJ databases">
        <title>Draft genome of Scalindua rubra, obtained from a brine-seawater interface in the Red Sea, sheds light on salt adaptation in anammox bacteria.</title>
        <authorList>
            <person name="Speth D.R."/>
            <person name="Lagkouvardos I."/>
            <person name="Wang Y."/>
            <person name="Qian P.-Y."/>
            <person name="Dutilh B.E."/>
            <person name="Jetten M.S."/>
        </authorList>
    </citation>
    <scope>NUCLEOTIDE SEQUENCE [LARGE SCALE GENOMIC DNA]</scope>
    <source>
        <strain evidence="1">BSI-1</strain>
    </source>
</reference>
<protein>
    <recommendedName>
        <fullName evidence="3">Transposase</fullName>
    </recommendedName>
</protein>
<evidence type="ECO:0008006" key="3">
    <source>
        <dbReference type="Google" id="ProtNLM"/>
    </source>
</evidence>
<comment type="caution">
    <text evidence="1">The sequence shown here is derived from an EMBL/GenBank/DDBJ whole genome shotgun (WGS) entry which is preliminary data.</text>
</comment>
<evidence type="ECO:0000313" key="1">
    <source>
        <dbReference type="EMBL" id="ODS30969.1"/>
    </source>
</evidence>
<accession>A0A1E3X5Y3</accession>
<dbReference type="AlphaFoldDB" id="A0A1E3X5Y3"/>
<gene>
    <name evidence="1" type="ORF">SCARUB_03931</name>
</gene>
<dbReference type="EMBL" id="MAYW01000157">
    <property type="protein sequence ID" value="ODS30969.1"/>
    <property type="molecule type" value="Genomic_DNA"/>
</dbReference>
<name>A0A1E3X5Y3_9BACT</name>